<dbReference type="EMBL" id="CAJVPZ010024008">
    <property type="protein sequence ID" value="CAG8717664.1"/>
    <property type="molecule type" value="Genomic_DNA"/>
</dbReference>
<reference evidence="2" key="1">
    <citation type="submission" date="2021-06" db="EMBL/GenBank/DDBJ databases">
        <authorList>
            <person name="Kallberg Y."/>
            <person name="Tangrot J."/>
            <person name="Rosling A."/>
        </authorList>
    </citation>
    <scope>NUCLEOTIDE SEQUENCE</scope>
    <source>
        <strain evidence="2">IN212</strain>
    </source>
</reference>
<evidence type="ECO:0000313" key="3">
    <source>
        <dbReference type="Proteomes" id="UP000789396"/>
    </source>
</evidence>
<accession>A0A9N9NB45</accession>
<feature type="non-terminal residue" evidence="2">
    <location>
        <position position="125"/>
    </location>
</feature>
<name>A0A9N9NB45_9GLOM</name>
<dbReference type="AlphaFoldDB" id="A0A9N9NB45"/>
<sequence length="125" mass="14335">MTDYHDNASEDSEDYERFRTLIDNDETITSSESADFPDSFWDDFRRLNISSDRLSRNEREVSIPESRSSTDTNAENSITFELNAANVEVTSTTTPAGTSETEARIIERRKEANLRTIVEIERSMN</sequence>
<evidence type="ECO:0000313" key="2">
    <source>
        <dbReference type="EMBL" id="CAG8717664.1"/>
    </source>
</evidence>
<feature type="region of interest" description="Disordered" evidence="1">
    <location>
        <begin position="54"/>
        <end position="76"/>
    </location>
</feature>
<keyword evidence="3" id="KW-1185">Reference proteome</keyword>
<evidence type="ECO:0000256" key="1">
    <source>
        <dbReference type="SAM" id="MobiDB-lite"/>
    </source>
</evidence>
<organism evidence="2 3">
    <name type="scientific">Racocetra fulgida</name>
    <dbReference type="NCBI Taxonomy" id="60492"/>
    <lineage>
        <taxon>Eukaryota</taxon>
        <taxon>Fungi</taxon>
        <taxon>Fungi incertae sedis</taxon>
        <taxon>Mucoromycota</taxon>
        <taxon>Glomeromycotina</taxon>
        <taxon>Glomeromycetes</taxon>
        <taxon>Diversisporales</taxon>
        <taxon>Gigasporaceae</taxon>
        <taxon>Racocetra</taxon>
    </lineage>
</organism>
<feature type="compositionally biased region" description="Polar residues" evidence="1">
    <location>
        <begin position="65"/>
        <end position="76"/>
    </location>
</feature>
<dbReference type="OrthoDB" id="2435454at2759"/>
<dbReference type="Proteomes" id="UP000789396">
    <property type="component" value="Unassembled WGS sequence"/>
</dbReference>
<proteinExistence type="predicted"/>
<protein>
    <submittedName>
        <fullName evidence="2">7134_t:CDS:1</fullName>
    </submittedName>
</protein>
<comment type="caution">
    <text evidence="2">The sequence shown here is derived from an EMBL/GenBank/DDBJ whole genome shotgun (WGS) entry which is preliminary data.</text>
</comment>
<gene>
    <name evidence="2" type="ORF">RFULGI_LOCUS11251</name>
</gene>